<comment type="caution">
    <text evidence="1">The sequence shown here is derived from an EMBL/GenBank/DDBJ whole genome shotgun (WGS) entry which is preliminary data.</text>
</comment>
<keyword evidence="2" id="KW-1185">Reference proteome</keyword>
<sequence>MAGLCEGANEPPGSLKASFSFRSVLTRGVAQKPCPASRYLRSYQRWVVSNRVLIRKPTGTDKENVFLLADCLVVPAHWLFGPNVPLLCHALGGVAVDARLQRIQYDYKTLKMETAAKERLQRL</sequence>
<evidence type="ECO:0000313" key="1">
    <source>
        <dbReference type="EMBL" id="KAJ4451935.1"/>
    </source>
</evidence>
<feature type="non-terminal residue" evidence="1">
    <location>
        <position position="123"/>
    </location>
</feature>
<organism evidence="1 2">
    <name type="scientific">Periplaneta americana</name>
    <name type="common">American cockroach</name>
    <name type="synonym">Blatta americana</name>
    <dbReference type="NCBI Taxonomy" id="6978"/>
    <lineage>
        <taxon>Eukaryota</taxon>
        <taxon>Metazoa</taxon>
        <taxon>Ecdysozoa</taxon>
        <taxon>Arthropoda</taxon>
        <taxon>Hexapoda</taxon>
        <taxon>Insecta</taxon>
        <taxon>Pterygota</taxon>
        <taxon>Neoptera</taxon>
        <taxon>Polyneoptera</taxon>
        <taxon>Dictyoptera</taxon>
        <taxon>Blattodea</taxon>
        <taxon>Blattoidea</taxon>
        <taxon>Blattidae</taxon>
        <taxon>Blattinae</taxon>
        <taxon>Periplaneta</taxon>
    </lineage>
</organism>
<proteinExistence type="predicted"/>
<evidence type="ECO:0000313" key="2">
    <source>
        <dbReference type="Proteomes" id="UP001148838"/>
    </source>
</evidence>
<reference evidence="1 2" key="1">
    <citation type="journal article" date="2022" name="Allergy">
        <title>Genome assembly and annotation of Periplaneta americana reveal a comprehensive cockroach allergen profile.</title>
        <authorList>
            <person name="Wang L."/>
            <person name="Xiong Q."/>
            <person name="Saelim N."/>
            <person name="Wang L."/>
            <person name="Nong W."/>
            <person name="Wan A.T."/>
            <person name="Shi M."/>
            <person name="Liu X."/>
            <person name="Cao Q."/>
            <person name="Hui J.H.L."/>
            <person name="Sookrung N."/>
            <person name="Leung T.F."/>
            <person name="Tungtrongchitr A."/>
            <person name="Tsui S.K.W."/>
        </authorList>
    </citation>
    <scope>NUCLEOTIDE SEQUENCE [LARGE SCALE GENOMIC DNA]</scope>
    <source>
        <strain evidence="1">PWHHKU_190912</strain>
    </source>
</reference>
<name>A0ABQ8U4F9_PERAM</name>
<dbReference type="EMBL" id="JAJSOF020000001">
    <property type="protein sequence ID" value="KAJ4451935.1"/>
    <property type="molecule type" value="Genomic_DNA"/>
</dbReference>
<protein>
    <submittedName>
        <fullName evidence="1">Uncharacterized protein</fullName>
    </submittedName>
</protein>
<accession>A0ABQ8U4F9</accession>
<dbReference type="Proteomes" id="UP001148838">
    <property type="component" value="Unassembled WGS sequence"/>
</dbReference>
<gene>
    <name evidence="1" type="ORF">ANN_03416</name>
</gene>